<name>A0A1T5JFR2_9MICO</name>
<dbReference type="OrthoDB" id="3539048at2"/>
<evidence type="ECO:0000313" key="2">
    <source>
        <dbReference type="EMBL" id="SKC49998.1"/>
    </source>
</evidence>
<dbReference type="InterPro" id="IPR055878">
    <property type="entry name" value="DUF7455"/>
</dbReference>
<sequence length="81" mass="9012">MSHIANETGIDTATGTDAAQQQLTAADRCDSCGAQAYIRVTINNGELFFCAHHGRKYQEKLSSIAHTWHDESSRLFEEQRA</sequence>
<reference evidence="2 3" key="1">
    <citation type="submission" date="2017-02" db="EMBL/GenBank/DDBJ databases">
        <authorList>
            <person name="Peterson S.W."/>
        </authorList>
    </citation>
    <scope>NUCLEOTIDE SEQUENCE [LARGE SCALE GENOMIC DNA]</scope>
    <source>
        <strain evidence="2 3">VKM Ac-2059</strain>
    </source>
</reference>
<accession>A0A1T5JFR2</accession>
<dbReference type="EMBL" id="FUZP01000001">
    <property type="protein sequence ID" value="SKC49998.1"/>
    <property type="molecule type" value="Genomic_DNA"/>
</dbReference>
<dbReference type="AlphaFoldDB" id="A0A1T5JFR2"/>
<organism evidence="2 3">
    <name type="scientific">Okibacterium fritillariae</name>
    <dbReference type="NCBI Taxonomy" id="123320"/>
    <lineage>
        <taxon>Bacteria</taxon>
        <taxon>Bacillati</taxon>
        <taxon>Actinomycetota</taxon>
        <taxon>Actinomycetes</taxon>
        <taxon>Micrococcales</taxon>
        <taxon>Microbacteriaceae</taxon>
        <taxon>Okibacterium</taxon>
    </lineage>
</organism>
<gene>
    <name evidence="2" type="ORF">SAMN06309945_1481</name>
</gene>
<dbReference type="STRING" id="123320.SAMN06309945_1481"/>
<protein>
    <recommendedName>
        <fullName evidence="1">DUF7455 domain-containing protein</fullName>
    </recommendedName>
</protein>
<proteinExistence type="predicted"/>
<dbReference type="Proteomes" id="UP000190857">
    <property type="component" value="Unassembled WGS sequence"/>
</dbReference>
<feature type="domain" description="DUF7455" evidence="1">
    <location>
        <begin position="23"/>
        <end position="75"/>
    </location>
</feature>
<evidence type="ECO:0000313" key="3">
    <source>
        <dbReference type="Proteomes" id="UP000190857"/>
    </source>
</evidence>
<dbReference type="RefSeq" id="WP_079727506.1">
    <property type="nucleotide sequence ID" value="NZ_FUZP01000001.1"/>
</dbReference>
<keyword evidence="3" id="KW-1185">Reference proteome</keyword>
<dbReference type="Pfam" id="PF24254">
    <property type="entry name" value="DUF7455"/>
    <property type="match status" value="1"/>
</dbReference>
<evidence type="ECO:0000259" key="1">
    <source>
        <dbReference type="Pfam" id="PF24254"/>
    </source>
</evidence>